<feature type="non-terminal residue" evidence="1">
    <location>
        <position position="1"/>
    </location>
</feature>
<name>A0ACC1XRZ1_MELAZ</name>
<dbReference type="Proteomes" id="UP001164539">
    <property type="component" value="Chromosome 8"/>
</dbReference>
<proteinExistence type="predicted"/>
<reference evidence="1 2" key="1">
    <citation type="journal article" date="2023" name="Science">
        <title>Complex scaffold remodeling in plant triterpene biosynthesis.</title>
        <authorList>
            <person name="De La Pena R."/>
            <person name="Hodgson H."/>
            <person name="Liu J.C."/>
            <person name="Stephenson M.J."/>
            <person name="Martin A.C."/>
            <person name="Owen C."/>
            <person name="Harkess A."/>
            <person name="Leebens-Mack J."/>
            <person name="Jimenez L.E."/>
            <person name="Osbourn A."/>
            <person name="Sattely E.S."/>
        </authorList>
    </citation>
    <scope>NUCLEOTIDE SEQUENCE [LARGE SCALE GENOMIC DNA]</scope>
    <source>
        <strain evidence="2">cv. JPN11</strain>
        <tissue evidence="1">Leaf</tissue>
    </source>
</reference>
<evidence type="ECO:0000313" key="2">
    <source>
        <dbReference type="Proteomes" id="UP001164539"/>
    </source>
</evidence>
<gene>
    <name evidence="1" type="ORF">OWV82_015757</name>
</gene>
<protein>
    <submittedName>
        <fullName evidence="1">Trypsin inhibitor</fullName>
    </submittedName>
</protein>
<organism evidence="1 2">
    <name type="scientific">Melia azedarach</name>
    <name type="common">Chinaberry tree</name>
    <dbReference type="NCBI Taxonomy" id="155640"/>
    <lineage>
        <taxon>Eukaryota</taxon>
        <taxon>Viridiplantae</taxon>
        <taxon>Streptophyta</taxon>
        <taxon>Embryophyta</taxon>
        <taxon>Tracheophyta</taxon>
        <taxon>Spermatophyta</taxon>
        <taxon>Magnoliopsida</taxon>
        <taxon>eudicotyledons</taxon>
        <taxon>Gunneridae</taxon>
        <taxon>Pentapetalae</taxon>
        <taxon>rosids</taxon>
        <taxon>malvids</taxon>
        <taxon>Sapindales</taxon>
        <taxon>Meliaceae</taxon>
        <taxon>Melia</taxon>
    </lineage>
</organism>
<dbReference type="EMBL" id="CM051401">
    <property type="protein sequence ID" value="KAJ4713702.1"/>
    <property type="molecule type" value="Genomic_DNA"/>
</dbReference>
<sequence length="225" mass="24588">YSNTTLKKNCKIMKTSFVTRLVLSFLALSTNQILGRSDPLLDVNGDEVQATLDYYVVSAIRGAGGGGLTLFPGRNEICPLDVVQESFYMQRGTPIRFATYNNTSIIHEAMDLNVKFSTVTRCNEATVWKVGDYDEKTGEWFITTGGVEGNPGAETLMSWFKFEKPGSLVGAYRIVHCPSVCDSCMSMCKIVGRTSVDGARRLVLGAEDPLFLVVLVPANEGSMSV</sequence>
<accession>A0ACC1XRZ1</accession>
<comment type="caution">
    <text evidence="1">The sequence shown here is derived from an EMBL/GenBank/DDBJ whole genome shotgun (WGS) entry which is preliminary data.</text>
</comment>
<evidence type="ECO:0000313" key="1">
    <source>
        <dbReference type="EMBL" id="KAJ4713702.1"/>
    </source>
</evidence>
<keyword evidence="2" id="KW-1185">Reference proteome</keyword>